<dbReference type="AlphaFoldDB" id="A0A8J4WFP8"/>
<dbReference type="CDD" id="cd11286">
    <property type="entry name" value="ADF_cofilin_like"/>
    <property type="match status" value="1"/>
</dbReference>
<keyword evidence="5" id="KW-1185">Reference proteome</keyword>
<dbReference type="PROSITE" id="PS51263">
    <property type="entry name" value="ADF_H"/>
    <property type="match status" value="1"/>
</dbReference>
<organism evidence="4 5">
    <name type="scientific">Paragonimus heterotremus</name>
    <dbReference type="NCBI Taxonomy" id="100268"/>
    <lineage>
        <taxon>Eukaryota</taxon>
        <taxon>Metazoa</taxon>
        <taxon>Spiralia</taxon>
        <taxon>Lophotrochozoa</taxon>
        <taxon>Platyhelminthes</taxon>
        <taxon>Trematoda</taxon>
        <taxon>Digenea</taxon>
        <taxon>Plagiorchiida</taxon>
        <taxon>Troglotremata</taxon>
        <taxon>Troglotrematidae</taxon>
        <taxon>Paragonimus</taxon>
    </lineage>
</organism>
<evidence type="ECO:0000313" key="5">
    <source>
        <dbReference type="Proteomes" id="UP000748531"/>
    </source>
</evidence>
<dbReference type="GO" id="GO:0030042">
    <property type="term" value="P:actin filament depolymerization"/>
    <property type="evidence" value="ECO:0007669"/>
    <property type="project" value="InterPro"/>
</dbReference>
<evidence type="ECO:0000259" key="3">
    <source>
        <dbReference type="PROSITE" id="PS51263"/>
    </source>
</evidence>
<dbReference type="PANTHER" id="PTHR11913">
    <property type="entry name" value="COFILIN-RELATED"/>
    <property type="match status" value="1"/>
</dbReference>
<dbReference type="Proteomes" id="UP000748531">
    <property type="component" value="Unassembled WGS sequence"/>
</dbReference>
<dbReference type="SMART" id="SM00102">
    <property type="entry name" value="ADF"/>
    <property type="match status" value="1"/>
</dbReference>
<dbReference type="SUPFAM" id="SSF55753">
    <property type="entry name" value="Actin depolymerizing proteins"/>
    <property type="match status" value="1"/>
</dbReference>
<dbReference type="Gene3D" id="3.40.20.10">
    <property type="entry name" value="Severin"/>
    <property type="match status" value="1"/>
</dbReference>
<accession>A0A8J4WFP8</accession>
<name>A0A8J4WFP8_9TREM</name>
<comment type="similarity">
    <text evidence="1">Belongs to the actin-binding proteins ADF family.</text>
</comment>
<keyword evidence="2" id="KW-0009">Actin-binding</keyword>
<evidence type="ECO:0000313" key="4">
    <source>
        <dbReference type="EMBL" id="KAF5399068.1"/>
    </source>
</evidence>
<sequence>MASGIKANDHCFEVYNDIKRKRKYLYAIFKIVAADIVVDKTSDPGATFDDFFEDMKQRTESGCYAVLDFSAPGISGSHLVFTSWICDSLPVKTKMLYASSKDAFRRALDGIKFHIQASDLSEISLPSMTSAALVALNLHPIS</sequence>
<dbReference type="GO" id="GO:0015629">
    <property type="term" value="C:actin cytoskeleton"/>
    <property type="evidence" value="ECO:0007669"/>
    <property type="project" value="InterPro"/>
</dbReference>
<evidence type="ECO:0000256" key="1">
    <source>
        <dbReference type="ARBA" id="ARBA00006844"/>
    </source>
</evidence>
<dbReference type="InterPro" id="IPR029006">
    <property type="entry name" value="ADF-H/Gelsolin-like_dom_sf"/>
</dbReference>
<proteinExistence type="inferred from homology"/>
<dbReference type="InterPro" id="IPR017904">
    <property type="entry name" value="ADF/Cofilin"/>
</dbReference>
<protein>
    <submittedName>
        <fullName evidence="4">Actin depolymerizing factor</fullName>
    </submittedName>
</protein>
<reference evidence="4" key="1">
    <citation type="submission" date="2019-05" db="EMBL/GenBank/DDBJ databases">
        <title>Annotation for the trematode Paragonimus heterotremus.</title>
        <authorList>
            <person name="Choi Y.-J."/>
        </authorList>
    </citation>
    <scope>NUCLEOTIDE SEQUENCE</scope>
    <source>
        <strain evidence="4">LC</strain>
    </source>
</reference>
<dbReference type="GO" id="GO:0003779">
    <property type="term" value="F:actin binding"/>
    <property type="evidence" value="ECO:0007669"/>
    <property type="project" value="UniProtKB-KW"/>
</dbReference>
<dbReference type="EMBL" id="LUCH01004386">
    <property type="protein sequence ID" value="KAF5399068.1"/>
    <property type="molecule type" value="Genomic_DNA"/>
</dbReference>
<dbReference type="InterPro" id="IPR002108">
    <property type="entry name" value="ADF-H"/>
</dbReference>
<dbReference type="Pfam" id="PF00241">
    <property type="entry name" value="Cofilin_ADF"/>
    <property type="match status" value="1"/>
</dbReference>
<comment type="caution">
    <text evidence="4">The sequence shown here is derived from an EMBL/GenBank/DDBJ whole genome shotgun (WGS) entry which is preliminary data.</text>
</comment>
<feature type="domain" description="ADF-H" evidence="3">
    <location>
        <begin position="2"/>
        <end position="133"/>
    </location>
</feature>
<dbReference type="PRINTS" id="PR00006">
    <property type="entry name" value="COFILIN"/>
</dbReference>
<dbReference type="OrthoDB" id="10249245at2759"/>
<gene>
    <name evidence="4" type="ORF">PHET_07403</name>
</gene>
<evidence type="ECO:0000256" key="2">
    <source>
        <dbReference type="ARBA" id="ARBA00023203"/>
    </source>
</evidence>